<organism evidence="1 2">
    <name type="scientific">Sphaerodactylus townsendi</name>
    <dbReference type="NCBI Taxonomy" id="933632"/>
    <lineage>
        <taxon>Eukaryota</taxon>
        <taxon>Metazoa</taxon>
        <taxon>Chordata</taxon>
        <taxon>Craniata</taxon>
        <taxon>Vertebrata</taxon>
        <taxon>Euteleostomi</taxon>
        <taxon>Lepidosauria</taxon>
        <taxon>Squamata</taxon>
        <taxon>Bifurcata</taxon>
        <taxon>Gekkota</taxon>
        <taxon>Sphaerodactylidae</taxon>
        <taxon>Sphaerodactylus</taxon>
    </lineage>
</organism>
<name>A0ACB8FYR9_9SAUR</name>
<gene>
    <name evidence="1" type="ORF">K3G42_015617</name>
</gene>
<keyword evidence="2" id="KW-1185">Reference proteome</keyword>
<dbReference type="EMBL" id="CM037626">
    <property type="protein sequence ID" value="KAH8012225.1"/>
    <property type="molecule type" value="Genomic_DNA"/>
</dbReference>
<protein>
    <submittedName>
        <fullName evidence="1">Uncharacterized protein</fullName>
    </submittedName>
</protein>
<evidence type="ECO:0000313" key="1">
    <source>
        <dbReference type="EMBL" id="KAH8012225.1"/>
    </source>
</evidence>
<accession>A0ACB8FYR9</accession>
<reference evidence="1" key="1">
    <citation type="submission" date="2021-08" db="EMBL/GenBank/DDBJ databases">
        <title>The first chromosome-level gecko genome reveals the dynamic sex chromosomes of Neotropical dwarf geckos (Sphaerodactylidae: Sphaerodactylus).</title>
        <authorList>
            <person name="Pinto B.J."/>
            <person name="Keating S.E."/>
            <person name="Gamble T."/>
        </authorList>
    </citation>
    <scope>NUCLEOTIDE SEQUENCE</scope>
    <source>
        <strain evidence="1">TG3544</strain>
    </source>
</reference>
<dbReference type="Proteomes" id="UP000827872">
    <property type="component" value="Linkage Group LG13"/>
</dbReference>
<comment type="caution">
    <text evidence="1">The sequence shown here is derived from an EMBL/GenBank/DDBJ whole genome shotgun (WGS) entry which is preliminary data.</text>
</comment>
<sequence>MLPEHGHTAGKPHNTPVILAVKAFANTYNLAGTSKLFPVCVHSYPAFLSNGNPKRFTPFSSPHCIHVVPADYWNSGLGNSRGEETQPSWDTSFPRGVKVYVVRELINSLPQGTGLMRLRRRKEAAAVSTGAASGERLAACPPSKRGVSV</sequence>
<evidence type="ECO:0000313" key="2">
    <source>
        <dbReference type="Proteomes" id="UP000827872"/>
    </source>
</evidence>
<proteinExistence type="predicted"/>